<dbReference type="InterPro" id="IPR011006">
    <property type="entry name" value="CheY-like_superfamily"/>
</dbReference>
<evidence type="ECO:0000256" key="2">
    <source>
        <dbReference type="ARBA" id="ARBA00024867"/>
    </source>
</evidence>
<gene>
    <name evidence="5" type="ORF">GFC01_11210</name>
</gene>
<proteinExistence type="predicted"/>
<dbReference type="SMART" id="SM00448">
    <property type="entry name" value="REC"/>
    <property type="match status" value="1"/>
</dbReference>
<accession>A0A6N7ITG6</accession>
<dbReference type="EMBL" id="WHYR01000030">
    <property type="protein sequence ID" value="MQL52819.1"/>
    <property type="molecule type" value="Genomic_DNA"/>
</dbReference>
<sequence>MSVTVLIVEDDPAMRLFLKNTLEEIDNIKVIGEAGNALQAVEIFQATKPRIVFIDINLPEKTGVALAREIFSISPWTYLIFATAYTEYQRFICNAFSDAILQVLDTDLHNIDITGRHEYAWQV</sequence>
<dbReference type="Proteomes" id="UP000441717">
    <property type="component" value="Unassembled WGS sequence"/>
</dbReference>
<evidence type="ECO:0000256" key="3">
    <source>
        <dbReference type="PROSITE-ProRule" id="PRU00169"/>
    </source>
</evidence>
<feature type="modified residue" description="4-aspartylphosphate" evidence="3">
    <location>
        <position position="55"/>
    </location>
</feature>
<dbReference type="OrthoDB" id="9809318at2"/>
<keyword evidence="3" id="KW-0597">Phosphoprotein</keyword>
<comment type="function">
    <text evidence="2">May play the central regulatory role in sporulation. It may be an element of the effector pathway responsible for the activation of sporulation genes in response to nutritional stress. Spo0A may act in concert with spo0H (a sigma factor) to control the expression of some genes that are critical to the sporulation process.</text>
</comment>
<dbReference type="PANTHER" id="PTHR43228:SF1">
    <property type="entry name" value="TWO-COMPONENT RESPONSE REGULATOR ARR22"/>
    <property type="match status" value="1"/>
</dbReference>
<dbReference type="SUPFAM" id="SSF52172">
    <property type="entry name" value="CheY-like"/>
    <property type="match status" value="1"/>
</dbReference>
<evidence type="ECO:0000313" key="6">
    <source>
        <dbReference type="Proteomes" id="UP000441717"/>
    </source>
</evidence>
<evidence type="ECO:0000259" key="4">
    <source>
        <dbReference type="PROSITE" id="PS50110"/>
    </source>
</evidence>
<dbReference type="Pfam" id="PF00072">
    <property type="entry name" value="Response_reg"/>
    <property type="match status" value="1"/>
</dbReference>
<evidence type="ECO:0000256" key="1">
    <source>
        <dbReference type="ARBA" id="ARBA00018672"/>
    </source>
</evidence>
<keyword evidence="6" id="KW-1185">Reference proteome</keyword>
<dbReference type="GO" id="GO:0000160">
    <property type="term" value="P:phosphorelay signal transduction system"/>
    <property type="evidence" value="ECO:0007669"/>
    <property type="project" value="InterPro"/>
</dbReference>
<dbReference type="Gene3D" id="3.40.50.2300">
    <property type="match status" value="1"/>
</dbReference>
<dbReference type="PANTHER" id="PTHR43228">
    <property type="entry name" value="TWO-COMPONENT RESPONSE REGULATOR"/>
    <property type="match status" value="1"/>
</dbReference>
<dbReference type="AlphaFoldDB" id="A0A6N7ITG6"/>
<name>A0A6N7ITG6_9FIRM</name>
<reference evidence="5 6" key="1">
    <citation type="submission" date="2019-10" db="EMBL/GenBank/DDBJ databases">
        <title>Comparative genomics of sulfur disproportionating microorganisms.</title>
        <authorList>
            <person name="Ward L.M."/>
            <person name="Bertran E."/>
            <person name="Johnston D."/>
        </authorList>
    </citation>
    <scope>NUCLEOTIDE SEQUENCE [LARGE SCALE GENOMIC DNA]</scope>
    <source>
        <strain evidence="5 6">DSM 14055</strain>
    </source>
</reference>
<dbReference type="PROSITE" id="PS50110">
    <property type="entry name" value="RESPONSE_REGULATORY"/>
    <property type="match status" value="1"/>
</dbReference>
<evidence type="ECO:0000313" key="5">
    <source>
        <dbReference type="EMBL" id="MQL52819.1"/>
    </source>
</evidence>
<feature type="domain" description="Response regulatory" evidence="4">
    <location>
        <begin position="4"/>
        <end position="123"/>
    </location>
</feature>
<dbReference type="InterPro" id="IPR001789">
    <property type="entry name" value="Sig_transdc_resp-reg_receiver"/>
</dbReference>
<dbReference type="InterPro" id="IPR052048">
    <property type="entry name" value="ST_Response_Regulator"/>
</dbReference>
<protein>
    <recommendedName>
        <fullName evidence="1">Stage 0 sporulation protein A homolog</fullName>
    </recommendedName>
</protein>
<organism evidence="5 6">
    <name type="scientific">Desulfofundulus thermobenzoicus</name>
    <dbReference type="NCBI Taxonomy" id="29376"/>
    <lineage>
        <taxon>Bacteria</taxon>
        <taxon>Bacillati</taxon>
        <taxon>Bacillota</taxon>
        <taxon>Clostridia</taxon>
        <taxon>Eubacteriales</taxon>
        <taxon>Peptococcaceae</taxon>
        <taxon>Desulfofundulus</taxon>
    </lineage>
</organism>
<dbReference type="RefSeq" id="WP_152947251.1">
    <property type="nucleotide sequence ID" value="NZ_WHYR01000030.1"/>
</dbReference>
<comment type="caution">
    <text evidence="5">The sequence shown here is derived from an EMBL/GenBank/DDBJ whole genome shotgun (WGS) entry which is preliminary data.</text>
</comment>